<organism evidence="1">
    <name type="scientific">freshwater metagenome</name>
    <dbReference type="NCBI Taxonomy" id="449393"/>
    <lineage>
        <taxon>unclassified sequences</taxon>
        <taxon>metagenomes</taxon>
        <taxon>ecological metagenomes</taxon>
    </lineage>
</organism>
<gene>
    <name evidence="1" type="ORF">UFOPK1399_00522</name>
</gene>
<dbReference type="EMBL" id="CAEZSD010000047">
    <property type="protein sequence ID" value="CAB4532403.1"/>
    <property type="molecule type" value="Genomic_DNA"/>
</dbReference>
<proteinExistence type="predicted"/>
<sequence length="74" mass="7508">MSSPFAYAAVNRSAPWLASKALLAVTIDLRLLIAVIANSRAGSIPPITSIIKSISGSLTIEKGSVVNSAGSKPG</sequence>
<reference evidence="1" key="1">
    <citation type="submission" date="2020-05" db="EMBL/GenBank/DDBJ databases">
        <authorList>
            <person name="Chiriac C."/>
            <person name="Salcher M."/>
            <person name="Ghai R."/>
            <person name="Kavagutti S V."/>
        </authorList>
    </citation>
    <scope>NUCLEOTIDE SEQUENCE</scope>
</reference>
<dbReference type="AlphaFoldDB" id="A0A6J6B213"/>
<name>A0A6J6B213_9ZZZZ</name>
<evidence type="ECO:0000313" key="1">
    <source>
        <dbReference type="EMBL" id="CAB4532403.1"/>
    </source>
</evidence>
<protein>
    <submittedName>
        <fullName evidence="1">Unannotated protein</fullName>
    </submittedName>
</protein>
<accession>A0A6J6B213</accession>